<gene>
    <name evidence="16" type="ORF">SCP_0203340</name>
</gene>
<dbReference type="Pfam" id="PF07732">
    <property type="entry name" value="Cu-oxidase_3"/>
    <property type="match status" value="1"/>
</dbReference>
<dbReference type="OrthoDB" id="2121828at2759"/>
<dbReference type="EMBL" id="BFAD01000002">
    <property type="protein sequence ID" value="GBE79137.1"/>
    <property type="molecule type" value="Genomic_DNA"/>
</dbReference>
<proteinExistence type="inferred from homology"/>
<accession>A0A401GAG1</accession>
<evidence type="ECO:0000313" key="16">
    <source>
        <dbReference type="EMBL" id="GBE79137.1"/>
    </source>
</evidence>
<dbReference type="Proteomes" id="UP000287166">
    <property type="component" value="Unassembled WGS sequence"/>
</dbReference>
<dbReference type="InterPro" id="IPR001117">
    <property type="entry name" value="Cu-oxidase_2nd"/>
</dbReference>
<feature type="domain" description="Plastocyanin-like" evidence="14">
    <location>
        <begin position="362"/>
        <end position="485"/>
    </location>
</feature>
<dbReference type="FunFam" id="2.60.40.420:FF:000045">
    <property type="entry name" value="Laccase 2"/>
    <property type="match status" value="1"/>
</dbReference>
<dbReference type="GeneID" id="38776054"/>
<dbReference type="STRING" id="139825.A0A401GAG1"/>
<dbReference type="GO" id="GO:0005507">
    <property type="term" value="F:copper ion binding"/>
    <property type="evidence" value="ECO:0007669"/>
    <property type="project" value="InterPro"/>
</dbReference>
<evidence type="ECO:0000256" key="1">
    <source>
        <dbReference type="ARBA" id="ARBA00000349"/>
    </source>
</evidence>
<evidence type="ECO:0000256" key="11">
    <source>
        <dbReference type="ARBA" id="ARBA00023180"/>
    </source>
</evidence>
<dbReference type="RefSeq" id="XP_027610050.1">
    <property type="nucleotide sequence ID" value="XM_027754249.1"/>
</dbReference>
<evidence type="ECO:0000256" key="3">
    <source>
        <dbReference type="ARBA" id="ARBA00004613"/>
    </source>
</evidence>
<dbReference type="InterPro" id="IPR011707">
    <property type="entry name" value="Cu-oxidase-like_N"/>
</dbReference>
<dbReference type="PROSITE" id="PS00079">
    <property type="entry name" value="MULTICOPPER_OXIDASE1"/>
    <property type="match status" value="1"/>
</dbReference>
<keyword evidence="9" id="KW-0186">Copper</keyword>
<evidence type="ECO:0000256" key="8">
    <source>
        <dbReference type="ARBA" id="ARBA00023002"/>
    </source>
</evidence>
<evidence type="ECO:0000259" key="15">
    <source>
        <dbReference type="Pfam" id="PF07732"/>
    </source>
</evidence>
<dbReference type="GO" id="GO:0052716">
    <property type="term" value="F:hydroquinone:oxygen oxidoreductase activity"/>
    <property type="evidence" value="ECO:0007669"/>
    <property type="project" value="UniProtKB-EC"/>
</dbReference>
<keyword evidence="8" id="KW-0560">Oxidoreductase</keyword>
<dbReference type="CDD" id="cd13903">
    <property type="entry name" value="CuRO_3_Tv-LCC_like"/>
    <property type="match status" value="1"/>
</dbReference>
<evidence type="ECO:0000313" key="17">
    <source>
        <dbReference type="Proteomes" id="UP000287166"/>
    </source>
</evidence>
<feature type="domain" description="Plastocyanin-like" evidence="15">
    <location>
        <begin position="40"/>
        <end position="154"/>
    </location>
</feature>
<evidence type="ECO:0000256" key="6">
    <source>
        <dbReference type="ARBA" id="ARBA00022525"/>
    </source>
</evidence>
<evidence type="ECO:0000259" key="13">
    <source>
        <dbReference type="Pfam" id="PF00394"/>
    </source>
</evidence>
<evidence type="ECO:0000256" key="2">
    <source>
        <dbReference type="ARBA" id="ARBA00001935"/>
    </source>
</evidence>
<evidence type="ECO:0000256" key="5">
    <source>
        <dbReference type="ARBA" id="ARBA00012297"/>
    </source>
</evidence>
<keyword evidence="6" id="KW-0964">Secreted</keyword>
<feature type="signal peptide" evidence="12">
    <location>
        <begin position="1"/>
        <end position="25"/>
    </location>
</feature>
<dbReference type="GO" id="GO:0005576">
    <property type="term" value="C:extracellular region"/>
    <property type="evidence" value="ECO:0007669"/>
    <property type="project" value="UniProtKB-SubCell"/>
</dbReference>
<comment type="cofactor">
    <cofactor evidence="2">
        <name>Cu cation</name>
        <dbReference type="ChEBI" id="CHEBI:23378"/>
    </cofactor>
</comment>
<dbReference type="InterPro" id="IPR033138">
    <property type="entry name" value="Cu_oxidase_CS"/>
</dbReference>
<sequence length="516" mass="55940">MSLGILTVYLASIFMAISFAASALGRIGPKADLPIVNAVVAPDGISREAVLAGSTFPGPTITGNKGDKFLINVMNRLTNETMLKTTSVHWHGIHQHSTSYADGTAFVTQCPIASGASFLYNFTVPDQAGTFWYHSHLATQYCDGLRGAFIVYDLNDPHRHLYDVDNDSTIITLADWYNEAAAFQPLKPIPDAALINGLMPNNSSNTPAAVIVVTHGLRYRFRLISMSCSPNFVFSIDGHNMTVIEADGENTEPLNVDSIQIYAAQRHSFVLDDNRPIGNYWIRSVASAGRNGSAILRYIGAPDVNPNTVSEPSLNPLVESNLHALTNPRAPGAPTIDGADVVINLNFTANATNYFVNGVAFVPPMVPVLLQILSGSYSAQKLLPPGSVYALPRNKTVQITMPGGVTGGDHPLHLHGHSFSVIRSADSDSINYVNPVRRDTVRIGEQGDNVTIRFDTNNPGPWFLHCDIDWHLKLGFAVVMAEDTGDTPNIDAPPRKHPPAWSRLCPIYDALPTSNH</sequence>
<dbReference type="CDD" id="cd13856">
    <property type="entry name" value="CuRO_1_Tv-LCC_like"/>
    <property type="match status" value="1"/>
</dbReference>
<dbReference type="SUPFAM" id="SSF49503">
    <property type="entry name" value="Cupredoxins"/>
    <property type="match status" value="3"/>
</dbReference>
<dbReference type="PANTHER" id="PTHR11709:SF394">
    <property type="entry name" value="FI03373P-RELATED"/>
    <property type="match status" value="1"/>
</dbReference>
<dbReference type="InParanoid" id="A0A401GAG1"/>
<keyword evidence="11" id="KW-0325">Glycoprotein</keyword>
<keyword evidence="12" id="KW-0732">Signal</keyword>
<dbReference type="InterPro" id="IPR045087">
    <property type="entry name" value="Cu-oxidase_fam"/>
</dbReference>
<dbReference type="InterPro" id="IPR011706">
    <property type="entry name" value="Cu-oxidase_C"/>
</dbReference>
<dbReference type="AlphaFoldDB" id="A0A401GAG1"/>
<dbReference type="InterPro" id="IPR008972">
    <property type="entry name" value="Cupredoxin"/>
</dbReference>
<dbReference type="Pfam" id="PF00394">
    <property type="entry name" value="Cu-oxidase"/>
    <property type="match status" value="1"/>
</dbReference>
<keyword evidence="7" id="KW-0479">Metal-binding</keyword>
<evidence type="ECO:0000259" key="14">
    <source>
        <dbReference type="Pfam" id="PF07731"/>
    </source>
</evidence>
<dbReference type="Gene3D" id="2.60.40.420">
    <property type="entry name" value="Cupredoxins - blue copper proteins"/>
    <property type="match status" value="3"/>
</dbReference>
<comment type="caution">
    <text evidence="16">The sequence shown here is derived from an EMBL/GenBank/DDBJ whole genome shotgun (WGS) entry which is preliminary data.</text>
</comment>
<comment type="catalytic activity">
    <reaction evidence="1">
        <text>4 hydroquinone + O2 = 4 benzosemiquinone + 2 H2O</text>
        <dbReference type="Rhea" id="RHEA:11276"/>
        <dbReference type="ChEBI" id="CHEBI:15377"/>
        <dbReference type="ChEBI" id="CHEBI:15379"/>
        <dbReference type="ChEBI" id="CHEBI:17594"/>
        <dbReference type="ChEBI" id="CHEBI:17977"/>
        <dbReference type="EC" id="1.10.3.2"/>
    </reaction>
</comment>
<comment type="similarity">
    <text evidence="4">Belongs to the multicopper oxidase family.</text>
</comment>
<dbReference type="PANTHER" id="PTHR11709">
    <property type="entry name" value="MULTI-COPPER OXIDASE"/>
    <property type="match status" value="1"/>
</dbReference>
<evidence type="ECO:0000256" key="7">
    <source>
        <dbReference type="ARBA" id="ARBA00022723"/>
    </source>
</evidence>
<dbReference type="EC" id="1.10.3.2" evidence="5"/>
<protein>
    <recommendedName>
        <fullName evidence="5">laccase</fullName>
        <ecNumber evidence="5">1.10.3.2</ecNumber>
    </recommendedName>
</protein>
<feature type="chain" id="PRO_5019199366" description="laccase" evidence="12">
    <location>
        <begin position="26"/>
        <end position="516"/>
    </location>
</feature>
<keyword evidence="10" id="KW-1015">Disulfide bond</keyword>
<comment type="subcellular location">
    <subcellularLocation>
        <location evidence="3">Secreted</location>
    </subcellularLocation>
</comment>
<name>A0A401GAG1_9APHY</name>
<feature type="domain" description="Plastocyanin-like" evidence="13">
    <location>
        <begin position="168"/>
        <end position="300"/>
    </location>
</feature>
<evidence type="ECO:0000256" key="4">
    <source>
        <dbReference type="ARBA" id="ARBA00010609"/>
    </source>
</evidence>
<evidence type="ECO:0000256" key="12">
    <source>
        <dbReference type="SAM" id="SignalP"/>
    </source>
</evidence>
<organism evidence="16 17">
    <name type="scientific">Sparassis crispa</name>
    <dbReference type="NCBI Taxonomy" id="139825"/>
    <lineage>
        <taxon>Eukaryota</taxon>
        <taxon>Fungi</taxon>
        <taxon>Dikarya</taxon>
        <taxon>Basidiomycota</taxon>
        <taxon>Agaricomycotina</taxon>
        <taxon>Agaricomycetes</taxon>
        <taxon>Polyporales</taxon>
        <taxon>Sparassidaceae</taxon>
        <taxon>Sparassis</taxon>
    </lineage>
</organism>
<keyword evidence="17" id="KW-1185">Reference proteome</keyword>
<reference evidence="16 17" key="1">
    <citation type="journal article" date="2018" name="Sci. Rep.">
        <title>Genome sequence of the cauliflower mushroom Sparassis crispa (Hanabiratake) and its association with beneficial usage.</title>
        <authorList>
            <person name="Kiyama R."/>
            <person name="Furutani Y."/>
            <person name="Kawaguchi K."/>
            <person name="Nakanishi T."/>
        </authorList>
    </citation>
    <scope>NUCLEOTIDE SEQUENCE [LARGE SCALE GENOMIC DNA]</scope>
</reference>
<dbReference type="Pfam" id="PF07731">
    <property type="entry name" value="Cu-oxidase_2"/>
    <property type="match status" value="1"/>
</dbReference>
<evidence type="ECO:0000256" key="9">
    <source>
        <dbReference type="ARBA" id="ARBA00023008"/>
    </source>
</evidence>
<evidence type="ECO:0000256" key="10">
    <source>
        <dbReference type="ARBA" id="ARBA00023157"/>
    </source>
</evidence>